<dbReference type="GO" id="GO:0005783">
    <property type="term" value="C:endoplasmic reticulum"/>
    <property type="evidence" value="ECO:0007669"/>
    <property type="project" value="TreeGrafter"/>
</dbReference>
<feature type="domain" description="Pecanex C-terminal" evidence="8">
    <location>
        <begin position="1662"/>
        <end position="1885"/>
    </location>
</feature>
<dbReference type="Pfam" id="PF05041">
    <property type="entry name" value="Pecanex_C"/>
    <property type="match status" value="1"/>
</dbReference>
<keyword evidence="3 6" id="KW-0812">Transmembrane</keyword>
<feature type="transmembrane region" description="Helical" evidence="6">
    <location>
        <begin position="68"/>
        <end position="87"/>
    </location>
</feature>
<dbReference type="InterPro" id="IPR007735">
    <property type="entry name" value="Pecanex_C"/>
</dbReference>
<keyword evidence="4 6" id="KW-1133">Transmembrane helix</keyword>
<feature type="region of interest" description="Disordered" evidence="7">
    <location>
        <begin position="385"/>
        <end position="528"/>
    </location>
</feature>
<dbReference type="GO" id="GO:0016020">
    <property type="term" value="C:membrane"/>
    <property type="evidence" value="ECO:0007669"/>
    <property type="project" value="UniProtKB-SubCell"/>
</dbReference>
<evidence type="ECO:0000256" key="7">
    <source>
        <dbReference type="SAM" id="MobiDB-lite"/>
    </source>
</evidence>
<keyword evidence="5 6" id="KW-0472">Membrane</keyword>
<evidence type="ECO:0000313" key="10">
    <source>
        <dbReference type="WBParaSite" id="PSAMB.scaffold2146size25087.g16526.t1"/>
    </source>
</evidence>
<sequence>MTVRSHLAEIFRQGLWASLTGGWFYDPAQSLFCNTVHLYMWLVLLLLPLLFSLATAGSHFSWTFTSGYVIIIVVIFAVLKTIVWYIHGIFDKNDPILVTKGDSEAVGGHSRQLSIVTEGMRTDATSDDPGNEIEMVEFTTSRREQPPLSTSAPGIFSGGSAEDIAAIVPEVTKQTRRCVRIVDNNVCGGDMAVVADVHLRPRDSIKVEEEHNSEEDDRSSGPPSDKALLPNSGSSAIMIPADSLELLPIGTRRQSDADTRNKTAIPRKLSEPSFDAYQSANVRSRRARRQSSDSEQPTRSVRRARSSLETANAKQRNRSQSFVLSQRTLDECKNTTRKSYPSKTSSTDIFLTSGLRSNQEQTDEFSSANSSGLKLTLDVAESAHYGGSDPVIVEENEPESSEKSANESQDEAEDAKNLEVFLENIREKMESMAGAQGDTPTAESEDSVSPSKQRSMTPDLAWLFRERDGSDASQRKDREGRPDRPVVDAQSPIPSTTLSPLRRQRAARGESEPRPGTSTGPTSSDAMDLKGEIARLLEELIEKHPETLEAIESVRQSRLGRSAGDSRRRHRYVSTEEPGRRRSERATSLEPPPAALIALSDLSMRGDTHVATNHEDTSQGAVHSFQDEDGNWFTYSFDELGVGTAQSLGSSRALMEILHAQPRQTLTALPEAGFTETESDDDAEMGKSQRDRRRNNSSSSNDSATYMAELPVSILHPSSATQASRDAPPFANVAARLRHAARRSGRDQSTAASRLQQMMERAVAAAAARQLGAGGATVTSPGDYSSATLGISRSIQTSSMGSGSSLNRIRFLTDLTGMSAAGTSIDSRRVSAKRKYYYRLMLCPKLAPGKMFKLQLDRLRLLALFDRNASLRSAAFDVFMAALVSVLAAMLLSRGLFVDQWLVLFCFVVAGAQFSLLKSVQPDAASPIHGYNWLVAYGRPAYFCILAVVLLAVESDWWNHEEAWHSIAWAWNPYRFDSTALATKMAAVRDFIIGLILLLPVAFTIGLLPQVNTFLMHVLEQVDMHLFGGTASFGLLSAAYNLGKSVLSSALLFALCQTALNWAGESTQSVLFSAFCAVLVSLSYLLSRSSSSPALLWCAVHEFVRKGDVGAEKDTNELVDPLPGRLKDTVSVRLKHDLLMSTVGGLLMFGLHCTSVFTATQPYLHHCLVGVAVAFGFFNHYAFPQLRKQTPFKLVARPILKAHEYGQFETSVQAKLMFFEKVHVWMRLLERNIVYPTLVISALTLFGAKMTPKWLMPLILPVIGLRLLRGGFSHPQLVYIPLLGASLLLTLDLERFDIADYFPLCFYAFVVVWPKALELMLKLEFILAYIAPWQISWGSAFHAFAQPFSIPHSALTWMQAFLSSIISAPLNPFLGSSFFLTSYVRPVKFWEKDYNTRRVDHSNTRLITQIDRGPMMDDSNLNAVFYEHLTRSLQRSLAGDLELGRWATSVAPGDCFILASYYLNCLVHIIEVGNGFVTFQLRGLEFRGTYCHQREVEAISEDITEGTGCCCCEPGSLPGFLSLNTAWTLRWLAWEVTAAKYVVEGYSITDNSAVNLLQVHELRRLLVTLYVKCIIYYASMSPKLEEWLCTEAVTAALEPIMSNARFVDLDPMFCSANDEDYDMRLSGVSKPSFCDLYRTWIAHCVERRHGSSADPWLSASPESLLVSFCYALSLVGRRALGQAAHNRHANAAESFLYGLHALFKGDFRITSQRDEWVFADMDLLRCVIAPAVRMALKLHQDHFTAPDDFEDSASLFDRITGHESKLFISHEHDPLWRQAILANTPSLLALRHVFDDGQDDYKVIMLNRKYLNFRVIKLNRECVRAFWAGQQQELIFLRNRNPERGSIQNARQVLRNMINSSADQPIGYPIYVSPLTSSFVESHPQVGSVAGPPITLDLFWKGANRLWVWMRKHFGTSGSSNISLPMTAMGTMPARPAQQLQQQQQQSVVETPVRHMDDATPTAPAGSRVALAAVQSARASVGARGRPDQLQTHPIRRAHSHPLRRASPPEVAGAESLRRCRLTELKDSQMGIVKDAEESVVKLDADGTVRVTLHRKTVEEPATASAAVEPVEEQPQYAEIIDIEHVFKCLDEPLKATGEPLVVWPNEEWRNRGGRSAWDWMPQVGMKGVVVHKWLPFHPERKFRSHAGVIYLLSVRDMSGAYVPIGESGLKFIHKAQYDVTNPHWEDD</sequence>
<feature type="compositionally biased region" description="Polar residues" evidence="7">
    <location>
        <begin position="307"/>
        <end position="323"/>
    </location>
</feature>
<dbReference type="GO" id="GO:0007029">
    <property type="term" value="P:endoplasmic reticulum organization"/>
    <property type="evidence" value="ECO:0007669"/>
    <property type="project" value="TreeGrafter"/>
</dbReference>
<evidence type="ECO:0000256" key="2">
    <source>
        <dbReference type="ARBA" id="ARBA00010170"/>
    </source>
</evidence>
<accession>A0A914VM52</accession>
<feature type="compositionally biased region" description="Polar residues" evidence="7">
    <location>
        <begin position="438"/>
        <end position="456"/>
    </location>
</feature>
<feature type="region of interest" description="Disordered" evidence="7">
    <location>
        <begin position="204"/>
        <end position="234"/>
    </location>
</feature>
<feature type="region of interest" description="Disordered" evidence="7">
    <location>
        <begin position="552"/>
        <end position="593"/>
    </location>
</feature>
<evidence type="ECO:0000256" key="4">
    <source>
        <dbReference type="ARBA" id="ARBA00022989"/>
    </source>
</evidence>
<dbReference type="Proteomes" id="UP000887566">
    <property type="component" value="Unplaced"/>
</dbReference>
<name>A0A914VM52_9BILA</name>
<feature type="transmembrane region" description="Helical" evidence="6">
    <location>
        <begin position="874"/>
        <end position="892"/>
    </location>
</feature>
<feature type="compositionally biased region" description="Basic and acidic residues" evidence="7">
    <location>
        <begin position="464"/>
        <end position="486"/>
    </location>
</feature>
<feature type="transmembrane region" description="Helical" evidence="6">
    <location>
        <begin position="1163"/>
        <end position="1183"/>
    </location>
</feature>
<feature type="transmembrane region" description="Helical" evidence="6">
    <location>
        <begin position="38"/>
        <end position="56"/>
    </location>
</feature>
<evidence type="ECO:0000259" key="8">
    <source>
        <dbReference type="Pfam" id="PF05041"/>
    </source>
</evidence>
<keyword evidence="9" id="KW-1185">Reference proteome</keyword>
<dbReference type="WBParaSite" id="PSAMB.scaffold2146size25087.g16526.t1">
    <property type="protein sequence ID" value="PSAMB.scaffold2146size25087.g16526.t1"/>
    <property type="gene ID" value="PSAMB.scaffold2146size25087.g16526"/>
</dbReference>
<reference evidence="10" key="1">
    <citation type="submission" date="2022-11" db="UniProtKB">
        <authorList>
            <consortium name="WormBaseParasite"/>
        </authorList>
    </citation>
    <scope>IDENTIFICATION</scope>
</reference>
<organism evidence="9 10">
    <name type="scientific">Plectus sambesii</name>
    <dbReference type="NCBI Taxonomy" id="2011161"/>
    <lineage>
        <taxon>Eukaryota</taxon>
        <taxon>Metazoa</taxon>
        <taxon>Ecdysozoa</taxon>
        <taxon>Nematoda</taxon>
        <taxon>Chromadorea</taxon>
        <taxon>Plectida</taxon>
        <taxon>Plectina</taxon>
        <taxon>Plectoidea</taxon>
        <taxon>Plectidae</taxon>
        <taxon>Plectus</taxon>
    </lineage>
</organism>
<evidence type="ECO:0000256" key="5">
    <source>
        <dbReference type="ARBA" id="ARBA00023136"/>
    </source>
</evidence>
<feature type="compositionally biased region" description="Basic and acidic residues" evidence="7">
    <location>
        <begin position="573"/>
        <end position="587"/>
    </location>
</feature>
<feature type="transmembrane region" description="Helical" evidence="6">
    <location>
        <begin position="1138"/>
        <end position="1157"/>
    </location>
</feature>
<feature type="compositionally biased region" description="Basic residues" evidence="7">
    <location>
        <begin position="1994"/>
        <end position="2004"/>
    </location>
</feature>
<evidence type="ECO:0000256" key="3">
    <source>
        <dbReference type="ARBA" id="ARBA00022692"/>
    </source>
</evidence>
<feature type="region of interest" description="Disordered" evidence="7">
    <location>
        <begin position="251"/>
        <end position="323"/>
    </location>
</feature>
<dbReference type="PANTHER" id="PTHR12372">
    <property type="entry name" value="PECANEX"/>
    <property type="match status" value="1"/>
</dbReference>
<feature type="compositionally biased region" description="Polar residues" evidence="7">
    <location>
        <begin position="516"/>
        <end position="525"/>
    </location>
</feature>
<feature type="transmembrane region" description="Helical" evidence="6">
    <location>
        <begin position="991"/>
        <end position="1010"/>
    </location>
</feature>
<evidence type="ECO:0000313" key="9">
    <source>
        <dbReference type="Proteomes" id="UP000887566"/>
    </source>
</evidence>
<comment type="subcellular location">
    <subcellularLocation>
        <location evidence="1 6">Membrane</location>
        <topology evidence="1 6">Multi-pass membrane protein</topology>
    </subcellularLocation>
</comment>
<protein>
    <recommendedName>
        <fullName evidence="6">Pecanex-like protein</fullName>
    </recommendedName>
</protein>
<proteinExistence type="inferred from homology"/>
<feature type="region of interest" description="Disordered" evidence="7">
    <location>
        <begin position="1977"/>
        <end position="2015"/>
    </location>
</feature>
<feature type="transmembrane region" description="Helical" evidence="6">
    <location>
        <begin position="933"/>
        <end position="953"/>
    </location>
</feature>
<evidence type="ECO:0000256" key="1">
    <source>
        <dbReference type="ARBA" id="ARBA00004141"/>
    </source>
</evidence>
<feature type="transmembrane region" description="Helical" evidence="6">
    <location>
        <begin position="1070"/>
        <end position="1087"/>
    </location>
</feature>
<dbReference type="PANTHER" id="PTHR12372:SF7">
    <property type="entry name" value="PROTEIN PECANEX"/>
    <property type="match status" value="1"/>
</dbReference>
<feature type="region of interest" description="Disordered" evidence="7">
    <location>
        <begin position="666"/>
        <end position="704"/>
    </location>
</feature>
<evidence type="ECO:0000256" key="6">
    <source>
        <dbReference type="RuleBase" id="RU367089"/>
    </source>
</evidence>
<feature type="transmembrane region" description="Helical" evidence="6">
    <location>
        <begin position="901"/>
        <end position="921"/>
    </location>
</feature>
<dbReference type="InterPro" id="IPR039797">
    <property type="entry name" value="Pecanex"/>
</dbReference>
<comment type="similarity">
    <text evidence="2 6">Belongs to the pecanex family.</text>
</comment>